<reference evidence="14 15" key="1">
    <citation type="submission" date="2023-05" db="EMBL/GenBank/DDBJ databases">
        <title>[ruminococcus] sp. nov., isolated from a pig farm feces dump.</title>
        <authorList>
            <person name="Chang Y.-H."/>
        </authorList>
    </citation>
    <scope>NUCLEOTIDE SEQUENCE [LARGE SCALE GENOMIC DNA]</scope>
    <source>
        <strain evidence="14 15">YH-rum2234</strain>
    </source>
</reference>
<comment type="similarity">
    <text evidence="3">Belongs to the multi antimicrobial extrusion (MATE) (TC 2.A.66.1) family.</text>
</comment>
<feature type="transmembrane region" description="Helical" evidence="13">
    <location>
        <begin position="98"/>
        <end position="121"/>
    </location>
</feature>
<keyword evidence="15" id="KW-1185">Reference proteome</keyword>
<dbReference type="PANTHER" id="PTHR43298:SF2">
    <property type="entry name" value="FMN_FAD EXPORTER YEEO-RELATED"/>
    <property type="match status" value="1"/>
</dbReference>
<sequence length="449" mass="47636">MARLSDMTEGSPAGLLLRFAIPAVIGNMVEQLYMVADRIIVGRYVGAQAFSAIGSTSALIYVFMAVCVGLENGTGVVVAQHYGAGNGEHVASAIRNGLLTALGSAVFMSFLSLILAAPILRLLGTPEDLLSDAASYMMIYLAGLPAIAVCFTSFHILRALGNSRIPMVFLVVSSVMNVFLDMLFIIWFRMGVAGAALATVLSQTTAAVLCVIYAYRKIPYFKDAVKKAGFDSSILGQIIRLALPSGGQYALTYVSGSVLQSVVNGFGLAAIGAFTATNQVDSLIRHIYLGIGSAVSAYTGQNIGAGKQDRVRLGMNASMKILAVISVILFGVFWLVGRPIMSLFVTDESIVEMASAGIRITSLFYMGLGVKEVLHYLLSGAGDAVYPMIGGVVEVVCRVGLAFLLTGTKAIGVWGIWMTTGLVWLIAALLALWRYRSGAWKDKALVQGH</sequence>
<feature type="transmembrane region" description="Helical" evidence="13">
    <location>
        <begin position="194"/>
        <end position="215"/>
    </location>
</feature>
<evidence type="ECO:0000256" key="2">
    <source>
        <dbReference type="ARBA" id="ARBA00004651"/>
    </source>
</evidence>
<comment type="function">
    <text evidence="1">Multidrug efflux pump.</text>
</comment>
<keyword evidence="5" id="KW-0813">Transport</keyword>
<dbReference type="EMBL" id="JASGBQ010000001">
    <property type="protein sequence ID" value="MDI9241093.1"/>
    <property type="molecule type" value="Genomic_DNA"/>
</dbReference>
<name>A0AAP4F004_9FIRM</name>
<keyword evidence="9 13" id="KW-1133">Transmembrane helix</keyword>
<comment type="caution">
    <text evidence="14">The sequence shown here is derived from an EMBL/GenBank/DDBJ whole genome shotgun (WGS) entry which is preliminary data.</text>
</comment>
<dbReference type="AlphaFoldDB" id="A0AAP4F004"/>
<dbReference type="PIRSF" id="PIRSF006603">
    <property type="entry name" value="DinF"/>
    <property type="match status" value="1"/>
</dbReference>
<dbReference type="RefSeq" id="WP_283229595.1">
    <property type="nucleotide sequence ID" value="NZ_JASGBQ010000001.1"/>
</dbReference>
<evidence type="ECO:0000256" key="13">
    <source>
        <dbReference type="SAM" id="Phobius"/>
    </source>
</evidence>
<keyword evidence="11 13" id="KW-0472">Membrane</keyword>
<dbReference type="PANTHER" id="PTHR43298">
    <property type="entry name" value="MULTIDRUG RESISTANCE PROTEIN NORM-RELATED"/>
    <property type="match status" value="1"/>
</dbReference>
<evidence type="ECO:0000256" key="4">
    <source>
        <dbReference type="ARBA" id="ARBA00020268"/>
    </source>
</evidence>
<dbReference type="NCBIfam" id="TIGR00797">
    <property type="entry name" value="matE"/>
    <property type="match status" value="1"/>
</dbReference>
<dbReference type="InterPro" id="IPR002528">
    <property type="entry name" value="MATE_fam"/>
</dbReference>
<evidence type="ECO:0000313" key="14">
    <source>
        <dbReference type="EMBL" id="MDI9241093.1"/>
    </source>
</evidence>
<evidence type="ECO:0000256" key="9">
    <source>
        <dbReference type="ARBA" id="ARBA00022989"/>
    </source>
</evidence>
<organism evidence="14 15">
    <name type="scientific">Fusibacillus kribbianus</name>
    <dbReference type="NCBI Taxonomy" id="3044208"/>
    <lineage>
        <taxon>Bacteria</taxon>
        <taxon>Bacillati</taxon>
        <taxon>Bacillota</taxon>
        <taxon>Clostridia</taxon>
        <taxon>Lachnospirales</taxon>
        <taxon>Lachnospiraceae</taxon>
        <taxon>Fusibacillus</taxon>
    </lineage>
</organism>
<dbReference type="GO" id="GO:0006811">
    <property type="term" value="P:monoatomic ion transport"/>
    <property type="evidence" value="ECO:0007669"/>
    <property type="project" value="UniProtKB-KW"/>
</dbReference>
<evidence type="ECO:0000256" key="3">
    <source>
        <dbReference type="ARBA" id="ARBA00010199"/>
    </source>
</evidence>
<accession>A0AAP4F004</accession>
<keyword evidence="8 13" id="KW-0812">Transmembrane</keyword>
<feature type="transmembrane region" description="Helical" evidence="13">
    <location>
        <begin position="411"/>
        <end position="433"/>
    </location>
</feature>
<feature type="transmembrane region" description="Helical" evidence="13">
    <location>
        <begin position="133"/>
        <end position="156"/>
    </location>
</feature>
<feature type="transmembrane region" description="Helical" evidence="13">
    <location>
        <begin position="356"/>
        <end position="378"/>
    </location>
</feature>
<keyword evidence="6" id="KW-0050">Antiport</keyword>
<feature type="transmembrane region" description="Helical" evidence="13">
    <location>
        <begin position="12"/>
        <end position="29"/>
    </location>
</feature>
<dbReference type="InterPro" id="IPR048279">
    <property type="entry name" value="MdtK-like"/>
</dbReference>
<protein>
    <recommendedName>
        <fullName evidence="4">Probable multidrug resistance protein NorM</fullName>
    </recommendedName>
    <alternativeName>
        <fullName evidence="12">Multidrug-efflux transporter</fullName>
    </alternativeName>
</protein>
<feature type="transmembrane region" description="Helical" evidence="13">
    <location>
        <begin position="49"/>
        <end position="70"/>
    </location>
</feature>
<evidence type="ECO:0000256" key="7">
    <source>
        <dbReference type="ARBA" id="ARBA00022475"/>
    </source>
</evidence>
<comment type="subcellular location">
    <subcellularLocation>
        <location evidence="2">Cell membrane</location>
        <topology evidence="2">Multi-pass membrane protein</topology>
    </subcellularLocation>
</comment>
<dbReference type="InterPro" id="IPR050222">
    <property type="entry name" value="MATE_MdtK"/>
</dbReference>
<feature type="transmembrane region" description="Helical" evidence="13">
    <location>
        <begin position="168"/>
        <end position="188"/>
    </location>
</feature>
<evidence type="ECO:0000256" key="8">
    <source>
        <dbReference type="ARBA" id="ARBA00022692"/>
    </source>
</evidence>
<dbReference type="GO" id="GO:0005886">
    <property type="term" value="C:plasma membrane"/>
    <property type="evidence" value="ECO:0007669"/>
    <property type="project" value="UniProtKB-SubCell"/>
</dbReference>
<feature type="transmembrane region" description="Helical" evidence="13">
    <location>
        <begin position="385"/>
        <end position="405"/>
    </location>
</feature>
<evidence type="ECO:0000256" key="12">
    <source>
        <dbReference type="ARBA" id="ARBA00031636"/>
    </source>
</evidence>
<evidence type="ECO:0000256" key="6">
    <source>
        <dbReference type="ARBA" id="ARBA00022449"/>
    </source>
</evidence>
<keyword evidence="10" id="KW-0406">Ion transport</keyword>
<proteinExistence type="inferred from homology"/>
<evidence type="ECO:0000256" key="1">
    <source>
        <dbReference type="ARBA" id="ARBA00003408"/>
    </source>
</evidence>
<dbReference type="Pfam" id="PF01554">
    <property type="entry name" value="MatE"/>
    <property type="match status" value="2"/>
</dbReference>
<dbReference type="GO" id="GO:0042910">
    <property type="term" value="F:xenobiotic transmembrane transporter activity"/>
    <property type="evidence" value="ECO:0007669"/>
    <property type="project" value="InterPro"/>
</dbReference>
<dbReference type="Proteomes" id="UP001300383">
    <property type="component" value="Unassembled WGS sequence"/>
</dbReference>
<evidence type="ECO:0000256" key="11">
    <source>
        <dbReference type="ARBA" id="ARBA00023136"/>
    </source>
</evidence>
<feature type="transmembrane region" description="Helical" evidence="13">
    <location>
        <begin position="317"/>
        <end position="336"/>
    </location>
</feature>
<dbReference type="CDD" id="cd13138">
    <property type="entry name" value="MATE_yoeA_like"/>
    <property type="match status" value="1"/>
</dbReference>
<evidence type="ECO:0000313" key="15">
    <source>
        <dbReference type="Proteomes" id="UP001300383"/>
    </source>
</evidence>
<evidence type="ECO:0000256" key="5">
    <source>
        <dbReference type="ARBA" id="ARBA00022448"/>
    </source>
</evidence>
<evidence type="ECO:0000256" key="10">
    <source>
        <dbReference type="ARBA" id="ARBA00023065"/>
    </source>
</evidence>
<gene>
    <name evidence="14" type="ORF">QJ036_01195</name>
</gene>
<dbReference type="GO" id="GO:0015297">
    <property type="term" value="F:antiporter activity"/>
    <property type="evidence" value="ECO:0007669"/>
    <property type="project" value="UniProtKB-KW"/>
</dbReference>
<keyword evidence="7" id="KW-1003">Cell membrane</keyword>